<dbReference type="EMBL" id="BFEA01000228">
    <property type="protein sequence ID" value="GBG75637.1"/>
    <property type="molecule type" value="Genomic_DNA"/>
</dbReference>
<keyword evidence="2" id="KW-0812">Transmembrane</keyword>
<reference evidence="4 5" key="1">
    <citation type="journal article" date="2018" name="Cell">
        <title>The Chara Genome: Secondary Complexity and Implications for Plant Terrestrialization.</title>
        <authorList>
            <person name="Nishiyama T."/>
            <person name="Sakayama H."/>
            <person name="Vries J.D."/>
            <person name="Buschmann H."/>
            <person name="Saint-Marcoux D."/>
            <person name="Ullrich K.K."/>
            <person name="Haas F.B."/>
            <person name="Vanderstraeten L."/>
            <person name="Becker D."/>
            <person name="Lang D."/>
            <person name="Vosolsobe S."/>
            <person name="Rombauts S."/>
            <person name="Wilhelmsson P.K.I."/>
            <person name="Janitza P."/>
            <person name="Kern R."/>
            <person name="Heyl A."/>
            <person name="Rumpler F."/>
            <person name="Villalobos L.I.A.C."/>
            <person name="Clay J.M."/>
            <person name="Skokan R."/>
            <person name="Toyoda A."/>
            <person name="Suzuki Y."/>
            <person name="Kagoshima H."/>
            <person name="Schijlen E."/>
            <person name="Tajeshwar N."/>
            <person name="Catarino B."/>
            <person name="Hetherington A.J."/>
            <person name="Saltykova A."/>
            <person name="Bonnot C."/>
            <person name="Breuninger H."/>
            <person name="Symeonidi A."/>
            <person name="Radhakrishnan G.V."/>
            <person name="Van Nieuwerburgh F."/>
            <person name="Deforce D."/>
            <person name="Chang C."/>
            <person name="Karol K.G."/>
            <person name="Hedrich R."/>
            <person name="Ulvskov P."/>
            <person name="Glockner G."/>
            <person name="Delwiche C.F."/>
            <person name="Petrasek J."/>
            <person name="Van de Peer Y."/>
            <person name="Friml J."/>
            <person name="Beilby M."/>
            <person name="Dolan L."/>
            <person name="Kohara Y."/>
            <person name="Sugano S."/>
            <person name="Fujiyama A."/>
            <person name="Delaux P.-M."/>
            <person name="Quint M."/>
            <person name="TheiBen G."/>
            <person name="Hagemann M."/>
            <person name="Harholt J."/>
            <person name="Dunand C."/>
            <person name="Zachgo S."/>
            <person name="Langdale J."/>
            <person name="Maumus F."/>
            <person name="Straeten D.V.D."/>
            <person name="Gould S.B."/>
            <person name="Rensing S.A."/>
        </authorList>
    </citation>
    <scope>NUCLEOTIDE SEQUENCE [LARGE SCALE GENOMIC DNA]</scope>
    <source>
        <strain evidence="4 5">S276</strain>
    </source>
</reference>
<evidence type="ECO:0008006" key="6">
    <source>
        <dbReference type="Google" id="ProtNLM"/>
    </source>
</evidence>
<accession>A0A388L000</accession>
<dbReference type="AlphaFoldDB" id="A0A388L000"/>
<gene>
    <name evidence="4" type="ORF">CBR_g20266</name>
</gene>
<evidence type="ECO:0000256" key="2">
    <source>
        <dbReference type="SAM" id="Phobius"/>
    </source>
</evidence>
<feature type="transmembrane region" description="Helical" evidence="2">
    <location>
        <begin position="421"/>
        <end position="442"/>
    </location>
</feature>
<proteinExistence type="predicted"/>
<dbReference type="Proteomes" id="UP000265515">
    <property type="component" value="Unassembled WGS sequence"/>
</dbReference>
<feature type="chain" id="PRO_5017207625" description="TPM domain-containing protein" evidence="3">
    <location>
        <begin position="21"/>
        <end position="524"/>
    </location>
</feature>
<keyword evidence="2" id="KW-1133">Transmembrane helix</keyword>
<keyword evidence="5" id="KW-1185">Reference proteome</keyword>
<keyword evidence="3" id="KW-0732">Signal</keyword>
<dbReference type="STRING" id="69332.A0A388L000"/>
<feature type="region of interest" description="Disordered" evidence="1">
    <location>
        <begin position="178"/>
        <end position="214"/>
    </location>
</feature>
<feature type="compositionally biased region" description="Low complexity" evidence="1">
    <location>
        <begin position="94"/>
        <end position="106"/>
    </location>
</feature>
<feature type="transmembrane region" description="Helical" evidence="2">
    <location>
        <begin position="454"/>
        <end position="475"/>
    </location>
</feature>
<feature type="region of interest" description="Disordered" evidence="1">
    <location>
        <begin position="54"/>
        <end position="128"/>
    </location>
</feature>
<name>A0A388L000_CHABU</name>
<feature type="transmembrane region" description="Helical" evidence="2">
    <location>
        <begin position="481"/>
        <end position="500"/>
    </location>
</feature>
<organism evidence="4 5">
    <name type="scientific">Chara braunii</name>
    <name type="common">Braun's stonewort</name>
    <dbReference type="NCBI Taxonomy" id="69332"/>
    <lineage>
        <taxon>Eukaryota</taxon>
        <taxon>Viridiplantae</taxon>
        <taxon>Streptophyta</taxon>
        <taxon>Charophyceae</taxon>
        <taxon>Charales</taxon>
        <taxon>Characeae</taxon>
        <taxon>Chara</taxon>
    </lineage>
</organism>
<evidence type="ECO:0000313" key="5">
    <source>
        <dbReference type="Proteomes" id="UP000265515"/>
    </source>
</evidence>
<dbReference type="PANTHER" id="PTHR35514">
    <property type="entry name" value="THYLAKOID LUMENAL 15.0 KDA PROTEIN 2, CHLOROPLASTIC"/>
    <property type="match status" value="1"/>
</dbReference>
<protein>
    <recommendedName>
        <fullName evidence="6">TPM domain-containing protein</fullName>
    </recommendedName>
</protein>
<keyword evidence="2" id="KW-0472">Membrane</keyword>
<dbReference type="OrthoDB" id="417797at2759"/>
<dbReference type="PANTHER" id="PTHR35514:SF1">
    <property type="entry name" value="THYLAKOID LUMENAL 15.0 KDA PROTEIN 2, CHLOROPLASTIC"/>
    <property type="match status" value="1"/>
</dbReference>
<comment type="caution">
    <text evidence="4">The sequence shown here is derived from an EMBL/GenBank/DDBJ whole genome shotgun (WGS) entry which is preliminary data.</text>
</comment>
<feature type="compositionally biased region" description="Basic residues" evidence="1">
    <location>
        <begin position="84"/>
        <end position="93"/>
    </location>
</feature>
<sequence>MAVVLLLGSGSVLMASSGQAVQRMDDRHVSFREQHRRVGQAICPGSAWHSSVPDLAGGGHNGGERSPTAHPRAAWYPPRFPSGGRRRAARQRASRAAAVVASQGGRRPLKSPVCMHERNGPLLPKPGRRSRAAADYAHVAGACHGRYPDRNRGAVIEEAAAFNGLVGSEDGRLTSARPATIAQGAGGGDGAQGRRDEGRGGGSTTCAGGCEQTAEREREGAIDIRPHRDRDVMSCGGLVGRQIATWAVAAAASLLFSAGGEVLSVGQALATAEPGPGIPTAPTAIIDSAGSIPPAKRALLSAELAQFESETGWKLRILTRFRQGEPPSQQDVLKFWKPDERTILVIEDVTSPNILNFNAGSLVLTKLPRQFFVELQSRFGNLFYVREEGEQRALLQAVDAIRDCLQREKGCRFVPGVTDDLYILTLATSIVGGAVFGFAARIPPSGSIDYPWQWILIFSPLWGILLGSFGILPVVSRTSDLLPVIKNLAAFAATGLAMYLTPIFGTPRGFSGEEEGGNNGDGSR</sequence>
<dbReference type="Gramene" id="GBG75637">
    <property type="protein sequence ID" value="GBG75637"/>
    <property type="gene ID" value="CBR_g20266"/>
</dbReference>
<feature type="signal peptide" evidence="3">
    <location>
        <begin position="1"/>
        <end position="20"/>
    </location>
</feature>
<evidence type="ECO:0000256" key="3">
    <source>
        <dbReference type="SAM" id="SignalP"/>
    </source>
</evidence>
<evidence type="ECO:0000256" key="1">
    <source>
        <dbReference type="SAM" id="MobiDB-lite"/>
    </source>
</evidence>
<evidence type="ECO:0000313" key="4">
    <source>
        <dbReference type="EMBL" id="GBG75637.1"/>
    </source>
</evidence>